<comment type="caution">
    <text evidence="1">The sequence shown here is derived from an EMBL/GenBank/DDBJ whole genome shotgun (WGS) entry which is preliminary data.</text>
</comment>
<gene>
    <name evidence="1" type="ORF">ACFOYY_21990</name>
</gene>
<dbReference type="EMBL" id="JBHSBC010000021">
    <property type="protein sequence ID" value="MFC3982824.1"/>
    <property type="molecule type" value="Genomic_DNA"/>
</dbReference>
<accession>A0ABV8F3M6</accession>
<dbReference type="RefSeq" id="WP_386191422.1">
    <property type="nucleotide sequence ID" value="NZ_JBHSBC010000021.1"/>
</dbReference>
<reference evidence="2" key="1">
    <citation type="journal article" date="2019" name="Int. J. Syst. Evol. Microbiol.">
        <title>The Global Catalogue of Microorganisms (GCM) 10K type strain sequencing project: providing services to taxonomists for standard genome sequencing and annotation.</title>
        <authorList>
            <consortium name="The Broad Institute Genomics Platform"/>
            <consortium name="The Broad Institute Genome Sequencing Center for Infectious Disease"/>
            <person name="Wu L."/>
            <person name="Ma J."/>
        </authorList>
    </citation>
    <scope>NUCLEOTIDE SEQUENCE [LARGE SCALE GENOMIC DNA]</scope>
    <source>
        <strain evidence="2">TBRC 7912</strain>
    </source>
</reference>
<evidence type="ECO:0000313" key="2">
    <source>
        <dbReference type="Proteomes" id="UP001595698"/>
    </source>
</evidence>
<proteinExistence type="predicted"/>
<protein>
    <submittedName>
        <fullName evidence="1">Uncharacterized protein</fullName>
    </submittedName>
</protein>
<dbReference type="Proteomes" id="UP001595698">
    <property type="component" value="Unassembled WGS sequence"/>
</dbReference>
<keyword evidence="2" id="KW-1185">Reference proteome</keyword>
<organism evidence="1 2">
    <name type="scientific">Streptosporangium jomthongense</name>
    <dbReference type="NCBI Taxonomy" id="1193683"/>
    <lineage>
        <taxon>Bacteria</taxon>
        <taxon>Bacillati</taxon>
        <taxon>Actinomycetota</taxon>
        <taxon>Actinomycetes</taxon>
        <taxon>Streptosporangiales</taxon>
        <taxon>Streptosporangiaceae</taxon>
        <taxon>Streptosporangium</taxon>
    </lineage>
</organism>
<evidence type="ECO:0000313" key="1">
    <source>
        <dbReference type="EMBL" id="MFC3982824.1"/>
    </source>
</evidence>
<name>A0ABV8F3M6_9ACTN</name>
<sequence length="127" mass="14441">MRTDLPALVRKWENYEFKTNKDLEIYSELTRTIATEMFLRSHMNARVIQGLLGRYKGRWYSFGVSSKVKARICAAYLKLGAEALKQFGVAAARFSGAFDKHFVQPEREARTGFRKAPARGGGFTIDV</sequence>